<dbReference type="AlphaFoldDB" id="U3AQZ5"/>
<sequence>MIGEPIDFHWYGLIIYLAISAGLILLGSLGLIGMGDVKLIMIIMPFIGVDNYMDFLFYMTVVGGILAVIQLVVLNRMFEFVGFSSKGVPYAIPIIASYVMHSTILFR</sequence>
<evidence type="ECO:0000313" key="2">
    <source>
        <dbReference type="EMBL" id="GAD75697.1"/>
    </source>
</evidence>
<keyword evidence="1" id="KW-0812">Transmembrane</keyword>
<feature type="transmembrane region" description="Helical" evidence="1">
    <location>
        <begin position="13"/>
        <end position="34"/>
    </location>
</feature>
<proteinExistence type="predicted"/>
<name>U3AQZ5_9VIBR</name>
<comment type="caution">
    <text evidence="2">The sequence shown here is derived from an EMBL/GenBank/DDBJ whole genome shotgun (WGS) entry which is preliminary data.</text>
</comment>
<organism evidence="2 3">
    <name type="scientific">Vibrio azureus NBRC 104587</name>
    <dbReference type="NCBI Taxonomy" id="1219077"/>
    <lineage>
        <taxon>Bacteria</taxon>
        <taxon>Pseudomonadati</taxon>
        <taxon>Pseudomonadota</taxon>
        <taxon>Gammaproteobacteria</taxon>
        <taxon>Vibrionales</taxon>
        <taxon>Vibrionaceae</taxon>
        <taxon>Vibrio</taxon>
    </lineage>
</organism>
<dbReference type="EMBL" id="BATL01000028">
    <property type="protein sequence ID" value="GAD75697.1"/>
    <property type="molecule type" value="Genomic_DNA"/>
</dbReference>
<feature type="transmembrane region" description="Helical" evidence="1">
    <location>
        <begin position="87"/>
        <end position="106"/>
    </location>
</feature>
<reference evidence="2 3" key="1">
    <citation type="submission" date="2013-09" db="EMBL/GenBank/DDBJ databases">
        <title>Whole genome shotgun sequence of Vibrio azureus NBRC 104587.</title>
        <authorList>
            <person name="Isaki S."/>
            <person name="Hosoyama A."/>
            <person name="Numata M."/>
            <person name="Hashimoto M."/>
            <person name="Hosoyama Y."/>
            <person name="Tsuchikane K."/>
            <person name="Noguchi M."/>
            <person name="Hirakata S."/>
            <person name="Ichikawa N."/>
            <person name="Ohji S."/>
            <person name="Yamazoe A."/>
            <person name="Fujita N."/>
        </authorList>
    </citation>
    <scope>NUCLEOTIDE SEQUENCE [LARGE SCALE GENOMIC DNA]</scope>
    <source>
        <strain evidence="2 3">NBRC 104587</strain>
    </source>
</reference>
<evidence type="ECO:0000256" key="1">
    <source>
        <dbReference type="SAM" id="Phobius"/>
    </source>
</evidence>
<evidence type="ECO:0000313" key="3">
    <source>
        <dbReference type="Proteomes" id="UP000016567"/>
    </source>
</evidence>
<evidence type="ECO:0008006" key="4">
    <source>
        <dbReference type="Google" id="ProtNLM"/>
    </source>
</evidence>
<accession>U3AQZ5</accession>
<feature type="transmembrane region" description="Helical" evidence="1">
    <location>
        <begin position="55"/>
        <end position="75"/>
    </location>
</feature>
<keyword evidence="1" id="KW-0472">Membrane</keyword>
<protein>
    <recommendedName>
        <fullName evidence="4">Prepilin type IV endopeptidase peptidase domain-containing protein</fullName>
    </recommendedName>
</protein>
<keyword evidence="1" id="KW-1133">Transmembrane helix</keyword>
<dbReference type="STRING" id="1219077.VAZ01S_028_00510"/>
<gene>
    <name evidence="2" type="ORF">VAZ01S_028_00510</name>
</gene>
<dbReference type="Proteomes" id="UP000016567">
    <property type="component" value="Unassembled WGS sequence"/>
</dbReference>
<keyword evidence="3" id="KW-1185">Reference proteome</keyword>